<comment type="caution">
    <text evidence="1">The sequence shown here is derived from an EMBL/GenBank/DDBJ whole genome shotgun (WGS) entry which is preliminary data.</text>
</comment>
<organism evidence="1 2">
    <name type="scientific">Novosphingobium pituita</name>
    <dbReference type="NCBI Taxonomy" id="3056842"/>
    <lineage>
        <taxon>Bacteria</taxon>
        <taxon>Pseudomonadati</taxon>
        <taxon>Pseudomonadota</taxon>
        <taxon>Alphaproteobacteria</taxon>
        <taxon>Sphingomonadales</taxon>
        <taxon>Sphingomonadaceae</taxon>
        <taxon>Novosphingobium</taxon>
    </lineage>
</organism>
<protein>
    <recommendedName>
        <fullName evidence="3">Pilus assembly protein PilZ</fullName>
    </recommendedName>
</protein>
<keyword evidence="2" id="KW-1185">Reference proteome</keyword>
<dbReference type="Gene3D" id="2.40.10.220">
    <property type="entry name" value="predicted glycosyltransferase like domains"/>
    <property type="match status" value="1"/>
</dbReference>
<dbReference type="SUPFAM" id="SSF141371">
    <property type="entry name" value="PilZ domain-like"/>
    <property type="match status" value="1"/>
</dbReference>
<dbReference type="EMBL" id="BTFW01000001">
    <property type="protein sequence ID" value="GMM60531.1"/>
    <property type="molecule type" value="Genomic_DNA"/>
</dbReference>
<gene>
    <name evidence="1" type="ORF">NUTIK01_13080</name>
</gene>
<evidence type="ECO:0000313" key="2">
    <source>
        <dbReference type="Proteomes" id="UP001187221"/>
    </source>
</evidence>
<dbReference type="Proteomes" id="UP001187221">
    <property type="component" value="Unassembled WGS sequence"/>
</dbReference>
<evidence type="ECO:0008006" key="3">
    <source>
        <dbReference type="Google" id="ProtNLM"/>
    </source>
</evidence>
<proteinExistence type="predicted"/>
<dbReference type="RefSeq" id="WP_317974322.1">
    <property type="nucleotide sequence ID" value="NZ_BTFW01000001.1"/>
</dbReference>
<accession>A0ABQ6P5P2</accession>
<reference evidence="1 2" key="1">
    <citation type="submission" date="2023-06" db="EMBL/GenBank/DDBJ databases">
        <title>Draft genome sequence of Novosphingobium sp. strain IK01.</title>
        <authorList>
            <person name="Hatamoto M."/>
            <person name="Ikarashi T."/>
            <person name="Yamaguchi T."/>
        </authorList>
    </citation>
    <scope>NUCLEOTIDE SEQUENCE [LARGE SCALE GENOMIC DNA]</scope>
    <source>
        <strain evidence="1 2">IK01</strain>
    </source>
</reference>
<name>A0ABQ6P5P2_9SPHN</name>
<sequence>MSGGAQLSVTDLRRATRHPVDLPVIGEHRRLGDIMLNIANVSTTGFLVVQAPDLGRGERVTVRLPQIGRIEAFLVWTDGARAGFQFERIIRQDDFTKMIRQLQPNARLRGKG</sequence>
<evidence type="ECO:0000313" key="1">
    <source>
        <dbReference type="EMBL" id="GMM60531.1"/>
    </source>
</evidence>